<evidence type="ECO:0000313" key="5">
    <source>
        <dbReference type="Proteomes" id="UP000288716"/>
    </source>
</evidence>
<dbReference type="AlphaFoldDB" id="A0A443SL59"/>
<dbReference type="VEuPathDB" id="VectorBase:LDEU003777"/>
<feature type="domain" description="Ubiquitin-like" evidence="3">
    <location>
        <begin position="115"/>
        <end position="190"/>
    </location>
</feature>
<sequence length="190" mass="21529">MEEAFSNLNDDYLSDDKSVSTVIVSNEIEVKFVCRGEVKRLVFRKNEKIYGKIDDIANIFGISDPMSIQLCFKNNIISFDATPNSLELTIADILDCLVKHEPILKKNEVISSNRIKIVIRDSNNSKASQTVLEIENDEPLIQIMKSYAEMKSFDLKRLVFEFDGDVLSGTETPELLDMESGSLVDVRLKK</sequence>
<dbReference type="SUPFAM" id="SSF54236">
    <property type="entry name" value="Ubiquitin-like"/>
    <property type="match status" value="1"/>
</dbReference>
<dbReference type="PANTHER" id="PTHR47187">
    <property type="entry name" value="NFATC2-INTERACTING PROTEIN"/>
    <property type="match status" value="1"/>
</dbReference>
<comment type="caution">
    <text evidence="4">The sequence shown here is derived from an EMBL/GenBank/DDBJ whole genome shotgun (WGS) entry which is preliminary data.</text>
</comment>
<dbReference type="Proteomes" id="UP000288716">
    <property type="component" value="Unassembled WGS sequence"/>
</dbReference>
<evidence type="ECO:0000313" key="4">
    <source>
        <dbReference type="EMBL" id="RWS28260.1"/>
    </source>
</evidence>
<dbReference type="InterPro" id="IPR022617">
    <property type="entry name" value="Rad60/SUMO-like_dom"/>
</dbReference>
<dbReference type="EMBL" id="NCKV01001482">
    <property type="protein sequence ID" value="RWS28260.1"/>
    <property type="molecule type" value="Genomic_DNA"/>
</dbReference>
<dbReference type="GO" id="GO:0005634">
    <property type="term" value="C:nucleus"/>
    <property type="evidence" value="ECO:0007669"/>
    <property type="project" value="UniProtKB-SubCell"/>
</dbReference>
<dbReference type="InterPro" id="IPR000626">
    <property type="entry name" value="Ubiquitin-like_dom"/>
</dbReference>
<evidence type="ECO:0000256" key="2">
    <source>
        <dbReference type="ARBA" id="ARBA00023242"/>
    </source>
</evidence>
<keyword evidence="5" id="KW-1185">Reference proteome</keyword>
<dbReference type="OrthoDB" id="442921at2759"/>
<name>A0A443SL59_9ACAR</name>
<dbReference type="InterPro" id="IPR029071">
    <property type="entry name" value="Ubiquitin-like_domsf"/>
</dbReference>
<evidence type="ECO:0000259" key="3">
    <source>
        <dbReference type="PROSITE" id="PS50053"/>
    </source>
</evidence>
<protein>
    <submittedName>
        <fullName evidence="4">NFATC2-interacting protein-like isoform X2</fullName>
    </submittedName>
</protein>
<evidence type="ECO:0000256" key="1">
    <source>
        <dbReference type="ARBA" id="ARBA00004123"/>
    </source>
</evidence>
<dbReference type="PANTHER" id="PTHR47187:SF1">
    <property type="entry name" value="NFATC2-INTERACTING PROTEIN"/>
    <property type="match status" value="1"/>
</dbReference>
<organism evidence="4 5">
    <name type="scientific">Leptotrombidium deliense</name>
    <dbReference type="NCBI Taxonomy" id="299467"/>
    <lineage>
        <taxon>Eukaryota</taxon>
        <taxon>Metazoa</taxon>
        <taxon>Ecdysozoa</taxon>
        <taxon>Arthropoda</taxon>
        <taxon>Chelicerata</taxon>
        <taxon>Arachnida</taxon>
        <taxon>Acari</taxon>
        <taxon>Acariformes</taxon>
        <taxon>Trombidiformes</taxon>
        <taxon>Prostigmata</taxon>
        <taxon>Anystina</taxon>
        <taxon>Parasitengona</taxon>
        <taxon>Trombiculoidea</taxon>
        <taxon>Trombiculidae</taxon>
        <taxon>Leptotrombidium</taxon>
    </lineage>
</organism>
<dbReference type="STRING" id="299467.A0A443SL59"/>
<dbReference type="GO" id="GO:0045944">
    <property type="term" value="P:positive regulation of transcription by RNA polymerase II"/>
    <property type="evidence" value="ECO:0007669"/>
    <property type="project" value="TreeGrafter"/>
</dbReference>
<gene>
    <name evidence="4" type="ORF">B4U80_12806</name>
</gene>
<proteinExistence type="predicted"/>
<dbReference type="Pfam" id="PF11976">
    <property type="entry name" value="Rad60-SLD"/>
    <property type="match status" value="1"/>
</dbReference>
<comment type="subcellular location">
    <subcellularLocation>
        <location evidence="1">Nucleus</location>
    </subcellularLocation>
</comment>
<dbReference type="Gene3D" id="3.10.20.90">
    <property type="entry name" value="Phosphatidylinositol 3-kinase Catalytic Subunit, Chain A, domain 1"/>
    <property type="match status" value="2"/>
</dbReference>
<accession>A0A443SL59</accession>
<dbReference type="InterPro" id="IPR052324">
    <property type="entry name" value="NFATC2-Int_DNA_Repair"/>
</dbReference>
<reference evidence="4 5" key="1">
    <citation type="journal article" date="2018" name="Gigascience">
        <title>Genomes of trombidid mites reveal novel predicted allergens and laterally-transferred genes associated with secondary metabolism.</title>
        <authorList>
            <person name="Dong X."/>
            <person name="Chaisiri K."/>
            <person name="Xia D."/>
            <person name="Armstrong S.D."/>
            <person name="Fang Y."/>
            <person name="Donnelly M.J."/>
            <person name="Kadowaki T."/>
            <person name="McGarry J.W."/>
            <person name="Darby A.C."/>
            <person name="Makepeace B.L."/>
        </authorList>
    </citation>
    <scope>NUCLEOTIDE SEQUENCE [LARGE SCALE GENOMIC DNA]</scope>
    <source>
        <strain evidence="4">UoL-UT</strain>
    </source>
</reference>
<dbReference type="PROSITE" id="PS50053">
    <property type="entry name" value="UBIQUITIN_2"/>
    <property type="match status" value="1"/>
</dbReference>
<keyword evidence="2" id="KW-0539">Nucleus</keyword>